<dbReference type="AlphaFoldDB" id="A0A1W0X2F8"/>
<dbReference type="InterPro" id="IPR016181">
    <property type="entry name" value="Acyl_CoA_acyltransferase"/>
</dbReference>
<dbReference type="GO" id="GO:0047961">
    <property type="term" value="F:glycine N-acyltransferase activity"/>
    <property type="evidence" value="ECO:0007669"/>
    <property type="project" value="InterPro"/>
</dbReference>
<protein>
    <recommendedName>
        <fullName evidence="1">Glycine N-acyltransferase-like protein</fullName>
        <ecNumber evidence="1">2.3.1.-</ecNumber>
    </recommendedName>
</protein>
<dbReference type="EC" id="2.3.1.-" evidence="1"/>
<dbReference type="Pfam" id="PF06021">
    <property type="entry name" value="Gly_acyl_tr_N"/>
    <property type="match status" value="1"/>
</dbReference>
<dbReference type="PANTHER" id="PTHR15298">
    <property type="entry name" value="L-COA N-ACYLTRANSFERASE-RELATED"/>
    <property type="match status" value="1"/>
</dbReference>
<dbReference type="InterPro" id="IPR015938">
    <property type="entry name" value="Glycine_N-acyltransferase_N"/>
</dbReference>
<dbReference type="Gene3D" id="3.40.630.30">
    <property type="match status" value="1"/>
</dbReference>
<dbReference type="EMBL" id="MTYJ01000022">
    <property type="protein sequence ID" value="OQV21639.1"/>
    <property type="molecule type" value="Genomic_DNA"/>
</dbReference>
<dbReference type="InterPro" id="IPR000182">
    <property type="entry name" value="GNAT_dom"/>
</dbReference>
<evidence type="ECO:0000313" key="4">
    <source>
        <dbReference type="Proteomes" id="UP000192578"/>
    </source>
</evidence>
<dbReference type="OrthoDB" id="61870at2759"/>
<dbReference type="PANTHER" id="PTHR15298:SF1">
    <property type="entry name" value="GLYCINE N-ACYLTRANSFERASE-LIKE PROTEIN"/>
    <property type="match status" value="1"/>
</dbReference>
<name>A0A1W0X2F8_HYPEX</name>
<keyword evidence="4" id="KW-1185">Reference proteome</keyword>
<feature type="domain" description="N-acetyltransferase" evidence="2">
    <location>
        <begin position="160"/>
        <end position="290"/>
    </location>
</feature>
<comment type="similarity">
    <text evidence="1">Belongs to the glycine N-acyltransferase family.</text>
</comment>
<keyword evidence="1" id="KW-0808">Transferase</keyword>
<dbReference type="GO" id="GO:0005739">
    <property type="term" value="C:mitochondrion"/>
    <property type="evidence" value="ECO:0007669"/>
    <property type="project" value="InterPro"/>
</dbReference>
<reference evidence="4" key="1">
    <citation type="submission" date="2017-01" db="EMBL/GenBank/DDBJ databases">
        <title>Comparative genomics of anhydrobiosis in the tardigrade Hypsibius dujardini.</title>
        <authorList>
            <person name="Yoshida Y."/>
            <person name="Koutsovoulos G."/>
            <person name="Laetsch D."/>
            <person name="Stevens L."/>
            <person name="Kumar S."/>
            <person name="Horikawa D."/>
            <person name="Ishino K."/>
            <person name="Komine S."/>
            <person name="Tomita M."/>
            <person name="Blaxter M."/>
            <person name="Arakawa K."/>
        </authorList>
    </citation>
    <scope>NUCLEOTIDE SEQUENCE [LARGE SCALE GENOMIC DNA]</scope>
    <source>
        <strain evidence="4">Z151</strain>
    </source>
</reference>
<organism evidence="3 4">
    <name type="scientific">Hypsibius exemplaris</name>
    <name type="common">Freshwater tardigrade</name>
    <dbReference type="NCBI Taxonomy" id="2072580"/>
    <lineage>
        <taxon>Eukaryota</taxon>
        <taxon>Metazoa</taxon>
        <taxon>Ecdysozoa</taxon>
        <taxon>Tardigrada</taxon>
        <taxon>Eutardigrada</taxon>
        <taxon>Parachela</taxon>
        <taxon>Hypsibioidea</taxon>
        <taxon>Hypsibiidae</taxon>
        <taxon>Hypsibius</taxon>
    </lineage>
</organism>
<sequence>MILLRDDQLPELVESLAHDFPASFNIYYMARNKMRKHLDWPGVTFVVDRFPDFAACVCRTDPDDPDVPVFTNGYSAFIHARDPKKLKELLDQPGIFDWSQNIGFHSVQRPAYFEVLQQKCLSLGGKMECSPTSDYFVASAFFTGFSIKDLHCEYSLPAGYRVGPLEEKHAEQVTREKHYGDLRKNLSFFKYLLRNGFATAAVFNEHHDPVAYVLQRPEGGMGCGYVVPEYRGRGFFKVVLYELLQEMGRRGETHGYADVTGDNKASLGAMLSIGGSLYEHFEACWAEFIPKTLANGQLKNGH</sequence>
<dbReference type="InterPro" id="IPR010313">
    <property type="entry name" value="Glycine_N-acyltransferase"/>
</dbReference>
<evidence type="ECO:0000259" key="2">
    <source>
        <dbReference type="PROSITE" id="PS51186"/>
    </source>
</evidence>
<comment type="caution">
    <text evidence="3">The sequence shown here is derived from an EMBL/GenBank/DDBJ whole genome shotgun (WGS) entry which is preliminary data.</text>
</comment>
<dbReference type="Proteomes" id="UP000192578">
    <property type="component" value="Unassembled WGS sequence"/>
</dbReference>
<accession>A0A1W0X2F8</accession>
<proteinExistence type="inferred from homology"/>
<dbReference type="SUPFAM" id="SSF55729">
    <property type="entry name" value="Acyl-CoA N-acyltransferases (Nat)"/>
    <property type="match status" value="1"/>
</dbReference>
<gene>
    <name evidence="3" type="ORF">BV898_04538</name>
</gene>
<evidence type="ECO:0000313" key="3">
    <source>
        <dbReference type="EMBL" id="OQV21639.1"/>
    </source>
</evidence>
<keyword evidence="1" id="KW-0012">Acyltransferase</keyword>
<evidence type="ECO:0000256" key="1">
    <source>
        <dbReference type="RuleBase" id="RU368002"/>
    </source>
</evidence>
<dbReference type="PROSITE" id="PS51186">
    <property type="entry name" value="GNAT"/>
    <property type="match status" value="1"/>
</dbReference>